<organism evidence="1 2">
    <name type="scientific">Pisolithus microcarpus 441</name>
    <dbReference type="NCBI Taxonomy" id="765257"/>
    <lineage>
        <taxon>Eukaryota</taxon>
        <taxon>Fungi</taxon>
        <taxon>Dikarya</taxon>
        <taxon>Basidiomycota</taxon>
        <taxon>Agaricomycotina</taxon>
        <taxon>Agaricomycetes</taxon>
        <taxon>Agaricomycetidae</taxon>
        <taxon>Boletales</taxon>
        <taxon>Sclerodermatineae</taxon>
        <taxon>Pisolithaceae</taxon>
        <taxon>Pisolithus</taxon>
    </lineage>
</organism>
<dbReference type="Proteomes" id="UP000054018">
    <property type="component" value="Unassembled WGS sequence"/>
</dbReference>
<sequence length="141" mass="16274">EYIDAVPTWQQNGPCYDCAFVITDPELQAMHGMDITCMLCFFSFKSEGICYPCAVVQWFDCIGDGPDKATGMWMVWLSFTCDHQHNLTVIHVDTIFCAAHLIPIYGWDFVPQEITLCHSYDAFNGFYVNKFFDHHAFEIVY</sequence>
<accession>A0A0C9ZBU6</accession>
<keyword evidence="2" id="KW-1185">Reference proteome</keyword>
<dbReference type="OrthoDB" id="3187773at2759"/>
<dbReference type="HOGENOM" id="CLU_006344_16_0_1"/>
<protein>
    <submittedName>
        <fullName evidence="1">Uncharacterized protein</fullName>
    </submittedName>
</protein>
<reference evidence="1 2" key="1">
    <citation type="submission" date="2014-04" db="EMBL/GenBank/DDBJ databases">
        <authorList>
            <consortium name="DOE Joint Genome Institute"/>
            <person name="Kuo A."/>
            <person name="Kohler A."/>
            <person name="Costa M.D."/>
            <person name="Nagy L.G."/>
            <person name="Floudas D."/>
            <person name="Copeland A."/>
            <person name="Barry K.W."/>
            <person name="Cichocki N."/>
            <person name="Veneault-Fourrey C."/>
            <person name="LaButti K."/>
            <person name="Lindquist E.A."/>
            <person name="Lipzen A."/>
            <person name="Lundell T."/>
            <person name="Morin E."/>
            <person name="Murat C."/>
            <person name="Sun H."/>
            <person name="Tunlid A."/>
            <person name="Henrissat B."/>
            <person name="Grigoriev I.V."/>
            <person name="Hibbett D.S."/>
            <person name="Martin F."/>
            <person name="Nordberg H.P."/>
            <person name="Cantor M.N."/>
            <person name="Hua S.X."/>
        </authorList>
    </citation>
    <scope>NUCLEOTIDE SEQUENCE [LARGE SCALE GENOMIC DNA]</scope>
    <source>
        <strain evidence="1 2">441</strain>
    </source>
</reference>
<dbReference type="STRING" id="765257.A0A0C9ZBU6"/>
<gene>
    <name evidence="1" type="ORF">PISMIDRAFT_106633</name>
</gene>
<dbReference type="AlphaFoldDB" id="A0A0C9ZBU6"/>
<proteinExistence type="predicted"/>
<evidence type="ECO:0000313" key="1">
    <source>
        <dbReference type="EMBL" id="KIK19932.1"/>
    </source>
</evidence>
<evidence type="ECO:0000313" key="2">
    <source>
        <dbReference type="Proteomes" id="UP000054018"/>
    </source>
</evidence>
<feature type="non-terminal residue" evidence="1">
    <location>
        <position position="1"/>
    </location>
</feature>
<dbReference type="EMBL" id="KN833774">
    <property type="protein sequence ID" value="KIK19932.1"/>
    <property type="molecule type" value="Genomic_DNA"/>
</dbReference>
<name>A0A0C9ZBU6_9AGAM</name>
<reference evidence="2" key="2">
    <citation type="submission" date="2015-01" db="EMBL/GenBank/DDBJ databases">
        <title>Evolutionary Origins and Diversification of the Mycorrhizal Mutualists.</title>
        <authorList>
            <consortium name="DOE Joint Genome Institute"/>
            <consortium name="Mycorrhizal Genomics Consortium"/>
            <person name="Kohler A."/>
            <person name="Kuo A."/>
            <person name="Nagy L.G."/>
            <person name="Floudas D."/>
            <person name="Copeland A."/>
            <person name="Barry K.W."/>
            <person name="Cichocki N."/>
            <person name="Veneault-Fourrey C."/>
            <person name="LaButti K."/>
            <person name="Lindquist E.A."/>
            <person name="Lipzen A."/>
            <person name="Lundell T."/>
            <person name="Morin E."/>
            <person name="Murat C."/>
            <person name="Riley R."/>
            <person name="Ohm R."/>
            <person name="Sun H."/>
            <person name="Tunlid A."/>
            <person name="Henrissat B."/>
            <person name="Grigoriev I.V."/>
            <person name="Hibbett D.S."/>
            <person name="Martin F."/>
        </authorList>
    </citation>
    <scope>NUCLEOTIDE SEQUENCE [LARGE SCALE GENOMIC DNA]</scope>
    <source>
        <strain evidence="2">441</strain>
    </source>
</reference>